<evidence type="ECO:0000256" key="1">
    <source>
        <dbReference type="SAM" id="Phobius"/>
    </source>
</evidence>
<dbReference type="InterPro" id="IPR050469">
    <property type="entry name" value="Diguanylate_Cyclase"/>
</dbReference>
<feature type="transmembrane region" description="Helical" evidence="1">
    <location>
        <begin position="247"/>
        <end position="275"/>
    </location>
</feature>
<feature type="transmembrane region" description="Helical" evidence="1">
    <location>
        <begin position="117"/>
        <end position="139"/>
    </location>
</feature>
<dbReference type="SMART" id="SM00267">
    <property type="entry name" value="GGDEF"/>
    <property type="match status" value="1"/>
</dbReference>
<dbReference type="NCBIfam" id="TIGR00254">
    <property type="entry name" value="GGDEF"/>
    <property type="match status" value="1"/>
</dbReference>
<name>A0A1H2VGF5_9PSEU</name>
<dbReference type="PANTHER" id="PTHR45138:SF9">
    <property type="entry name" value="DIGUANYLATE CYCLASE DGCM-RELATED"/>
    <property type="match status" value="1"/>
</dbReference>
<dbReference type="FunFam" id="3.30.70.270:FF:000001">
    <property type="entry name" value="Diguanylate cyclase domain protein"/>
    <property type="match status" value="1"/>
</dbReference>
<dbReference type="Proteomes" id="UP000199515">
    <property type="component" value="Unassembled WGS sequence"/>
</dbReference>
<dbReference type="GO" id="GO:0005886">
    <property type="term" value="C:plasma membrane"/>
    <property type="evidence" value="ECO:0007669"/>
    <property type="project" value="TreeGrafter"/>
</dbReference>
<proteinExistence type="predicted"/>
<dbReference type="GO" id="GO:1902201">
    <property type="term" value="P:negative regulation of bacterial-type flagellum-dependent cell motility"/>
    <property type="evidence" value="ECO:0007669"/>
    <property type="project" value="TreeGrafter"/>
</dbReference>
<feature type="domain" description="GGDEF" evidence="2">
    <location>
        <begin position="318"/>
        <end position="454"/>
    </location>
</feature>
<dbReference type="CDD" id="cd01949">
    <property type="entry name" value="GGDEF"/>
    <property type="match status" value="1"/>
</dbReference>
<protein>
    <submittedName>
        <fullName evidence="3">Diguanylate cyclase (GGDEF) domain-containing protein</fullName>
    </submittedName>
</protein>
<dbReference type="AlphaFoldDB" id="A0A1H2VGF5"/>
<accession>A0A1H2VGF5</accession>
<evidence type="ECO:0000313" key="3">
    <source>
        <dbReference type="EMBL" id="SDW67413.1"/>
    </source>
</evidence>
<evidence type="ECO:0000313" key="4">
    <source>
        <dbReference type="Proteomes" id="UP000199515"/>
    </source>
</evidence>
<dbReference type="InterPro" id="IPR029787">
    <property type="entry name" value="Nucleotide_cyclase"/>
</dbReference>
<organism evidence="3 4">
    <name type="scientific">Amycolatopsis xylanica</name>
    <dbReference type="NCBI Taxonomy" id="589385"/>
    <lineage>
        <taxon>Bacteria</taxon>
        <taxon>Bacillati</taxon>
        <taxon>Actinomycetota</taxon>
        <taxon>Actinomycetes</taxon>
        <taxon>Pseudonocardiales</taxon>
        <taxon>Pseudonocardiaceae</taxon>
        <taxon>Amycolatopsis</taxon>
    </lineage>
</organism>
<dbReference type="Gene3D" id="3.30.70.270">
    <property type="match status" value="1"/>
</dbReference>
<keyword evidence="4" id="KW-1185">Reference proteome</keyword>
<keyword evidence="1" id="KW-0472">Membrane</keyword>
<dbReference type="STRING" id="589385.SAMN05421504_1011218"/>
<gene>
    <name evidence="3" type="ORF">SAMN05421504_1011218</name>
</gene>
<dbReference type="InterPro" id="IPR000160">
    <property type="entry name" value="GGDEF_dom"/>
</dbReference>
<dbReference type="GO" id="GO:0043709">
    <property type="term" value="P:cell adhesion involved in single-species biofilm formation"/>
    <property type="evidence" value="ECO:0007669"/>
    <property type="project" value="TreeGrafter"/>
</dbReference>
<dbReference type="GO" id="GO:0052621">
    <property type="term" value="F:diguanylate cyclase activity"/>
    <property type="evidence" value="ECO:0007669"/>
    <property type="project" value="TreeGrafter"/>
</dbReference>
<reference evidence="3 4" key="1">
    <citation type="submission" date="2016-10" db="EMBL/GenBank/DDBJ databases">
        <authorList>
            <person name="de Groot N.N."/>
        </authorList>
    </citation>
    <scope>NUCLEOTIDE SEQUENCE [LARGE SCALE GENOMIC DNA]</scope>
    <source>
        <strain evidence="3 4">CPCC 202699</strain>
    </source>
</reference>
<keyword evidence="1" id="KW-1133">Transmembrane helix</keyword>
<evidence type="ECO:0000259" key="2">
    <source>
        <dbReference type="PROSITE" id="PS50887"/>
    </source>
</evidence>
<dbReference type="InterPro" id="IPR043128">
    <property type="entry name" value="Rev_trsase/Diguanyl_cyclase"/>
</dbReference>
<dbReference type="PANTHER" id="PTHR45138">
    <property type="entry name" value="REGULATORY COMPONENTS OF SENSORY TRANSDUCTION SYSTEM"/>
    <property type="match status" value="1"/>
</dbReference>
<dbReference type="Pfam" id="PF00990">
    <property type="entry name" value="GGDEF"/>
    <property type="match status" value="1"/>
</dbReference>
<dbReference type="EMBL" id="FNON01000001">
    <property type="protein sequence ID" value="SDW67413.1"/>
    <property type="molecule type" value="Genomic_DNA"/>
</dbReference>
<feature type="transmembrane region" description="Helical" evidence="1">
    <location>
        <begin position="159"/>
        <end position="180"/>
    </location>
</feature>
<dbReference type="PROSITE" id="PS50887">
    <property type="entry name" value="GGDEF"/>
    <property type="match status" value="1"/>
</dbReference>
<feature type="transmembrane region" description="Helical" evidence="1">
    <location>
        <begin position="192"/>
        <end position="212"/>
    </location>
</feature>
<feature type="transmembrane region" description="Helical" evidence="1">
    <location>
        <begin position="49"/>
        <end position="72"/>
    </location>
</feature>
<sequence>MVSTHSGDRLCQFGYGGWSRCGCAPLLWLVRRVRGPIGGWLLWQRPPRVLGYVLAVNLLAVVASAATAPLVPVTSLDLVRAGVLAIAAAAAIELTRHVERQREYARDSTVAYVDTKAVWSVAAVIVLPPILATAMVVWTYAYAWCRIWPARRPIPAHRWVFAASTVLLGTQAAVAVLALGMHHYPGAPATGLLPGLADVGVITAAAVLRWAINTGLVMTAIALSGPETTVRELFSGFSQQLLEAGTAGLGLVVAVLLVVANPFVLAGVVVALVAIHRGILLSQHQLAARIDVTTGLFTKKWWTELAEEALRRAAGGTRVTGVLFLDLDHFKRINDVHGHPNGDLVLRAIADAVKAETRGQDAVGRFGGEEFAVLVPDIGSARNLENLAERIRLRIHTVVVDLPGEHRVTGLTVSIGAAVHPADGSTSVDDLLRAADHALYRAKNAGRDQVRTTE</sequence>
<dbReference type="SUPFAM" id="SSF55073">
    <property type="entry name" value="Nucleotide cyclase"/>
    <property type="match status" value="1"/>
</dbReference>
<keyword evidence="1" id="KW-0812">Transmembrane</keyword>